<keyword evidence="2" id="KW-1185">Reference proteome</keyword>
<gene>
    <name evidence="1" type="ORF">Golax_010203</name>
</gene>
<evidence type="ECO:0008006" key="3">
    <source>
        <dbReference type="Google" id="ProtNLM"/>
    </source>
</evidence>
<dbReference type="Pfam" id="PF14223">
    <property type="entry name" value="Retrotran_gag_2"/>
    <property type="match status" value="1"/>
</dbReference>
<dbReference type="AlphaFoldDB" id="A0A7J8ZH82"/>
<accession>A0A7J8ZH82</accession>
<sequence>MISRRFTHEGTSRVKEYKISILSFDYELFKAKPEKGIKEMSYRFTHIINSLKTLGKIYPNKEMVKNMLNSIPTSWEPKVMAIEESKDLNSLSLDELIGSLLTYDMKINYNVKEIKEVPKKVGVAFKSTTCEKDEDSSNNDDDDDEMEMFAKRFKRFMKFNKARRFQKNEGLKNESTKEKDPIICYDDEDSSKNKDKKIANLCLMNIDDIK</sequence>
<comment type="caution">
    <text evidence="1">The sequence shown here is derived from an EMBL/GenBank/DDBJ whole genome shotgun (WGS) entry which is preliminary data.</text>
</comment>
<organism evidence="1 2">
    <name type="scientific">Gossypium laxum</name>
    <dbReference type="NCBI Taxonomy" id="34288"/>
    <lineage>
        <taxon>Eukaryota</taxon>
        <taxon>Viridiplantae</taxon>
        <taxon>Streptophyta</taxon>
        <taxon>Embryophyta</taxon>
        <taxon>Tracheophyta</taxon>
        <taxon>Spermatophyta</taxon>
        <taxon>Magnoliopsida</taxon>
        <taxon>eudicotyledons</taxon>
        <taxon>Gunneridae</taxon>
        <taxon>Pentapetalae</taxon>
        <taxon>rosids</taxon>
        <taxon>malvids</taxon>
        <taxon>Malvales</taxon>
        <taxon>Malvaceae</taxon>
        <taxon>Malvoideae</taxon>
        <taxon>Gossypium</taxon>
    </lineage>
</organism>
<protein>
    <recommendedName>
        <fullName evidence="3">UBN2 domain-containing protein</fullName>
    </recommendedName>
</protein>
<dbReference type="EMBL" id="JABEZV010000005">
    <property type="protein sequence ID" value="MBA0710962.1"/>
    <property type="molecule type" value="Genomic_DNA"/>
</dbReference>
<proteinExistence type="predicted"/>
<dbReference type="Proteomes" id="UP000593574">
    <property type="component" value="Unassembled WGS sequence"/>
</dbReference>
<evidence type="ECO:0000313" key="1">
    <source>
        <dbReference type="EMBL" id="MBA0710962.1"/>
    </source>
</evidence>
<name>A0A7J8ZH82_9ROSI</name>
<dbReference type="PANTHER" id="PTHR34676:SF8">
    <property type="entry name" value="TRANSMEMBRANE PROTEIN"/>
    <property type="match status" value="1"/>
</dbReference>
<evidence type="ECO:0000313" key="2">
    <source>
        <dbReference type="Proteomes" id="UP000593574"/>
    </source>
</evidence>
<reference evidence="1 2" key="1">
    <citation type="journal article" date="2019" name="Genome Biol. Evol.">
        <title>Insights into the evolution of the New World diploid cottons (Gossypium, subgenus Houzingenia) based on genome sequencing.</title>
        <authorList>
            <person name="Grover C.E."/>
            <person name="Arick M.A. 2nd"/>
            <person name="Thrash A."/>
            <person name="Conover J.L."/>
            <person name="Sanders W.S."/>
            <person name="Peterson D.G."/>
            <person name="Frelichowski J.E."/>
            <person name="Scheffler J.A."/>
            <person name="Scheffler B.E."/>
            <person name="Wendel J.F."/>
        </authorList>
    </citation>
    <scope>NUCLEOTIDE SEQUENCE [LARGE SCALE GENOMIC DNA]</scope>
    <source>
        <strain evidence="1">4</strain>
        <tissue evidence="1">Leaf</tissue>
    </source>
</reference>
<dbReference type="PANTHER" id="PTHR34676">
    <property type="entry name" value="DUF4219 DOMAIN-CONTAINING PROTEIN-RELATED"/>
    <property type="match status" value="1"/>
</dbReference>
<feature type="non-terminal residue" evidence="1">
    <location>
        <position position="1"/>
    </location>
</feature>